<evidence type="ECO:0000313" key="4">
    <source>
        <dbReference type="EMBL" id="MBE9610449.1"/>
    </source>
</evidence>
<evidence type="ECO:0000259" key="3">
    <source>
        <dbReference type="PROSITE" id="PS50234"/>
    </source>
</evidence>
<dbReference type="Pfam" id="PF12450">
    <property type="entry name" value="vWF_A"/>
    <property type="match status" value="1"/>
</dbReference>
<keyword evidence="2" id="KW-0732">Signal</keyword>
<gene>
    <name evidence="4" type="ORF">INR99_14000</name>
</gene>
<name>A0A8J7KGJ8_9NEIS</name>
<feature type="region of interest" description="Disordered" evidence="1">
    <location>
        <begin position="18"/>
        <end position="52"/>
    </location>
</feature>
<keyword evidence="5" id="KW-1185">Reference proteome</keyword>
<dbReference type="AlphaFoldDB" id="A0A8J7KGJ8"/>
<feature type="compositionally biased region" description="Low complexity" evidence="1">
    <location>
        <begin position="18"/>
        <end position="34"/>
    </location>
</feature>
<accession>A0A8J7KGJ8</accession>
<feature type="compositionally biased region" description="Basic and acidic residues" evidence="1">
    <location>
        <begin position="42"/>
        <end position="52"/>
    </location>
</feature>
<feature type="domain" description="VWFA" evidence="3">
    <location>
        <begin position="197"/>
        <end position="380"/>
    </location>
</feature>
<dbReference type="InterPro" id="IPR022156">
    <property type="entry name" value="Uncharacterised_YfbK_N"/>
</dbReference>
<dbReference type="Proteomes" id="UP000604481">
    <property type="component" value="Unassembled WGS sequence"/>
</dbReference>
<comment type="caution">
    <text evidence="4">The sequence shown here is derived from an EMBL/GenBank/DDBJ whole genome shotgun (WGS) entry which is preliminary data.</text>
</comment>
<sequence length="566" mass="61860">MLVLLCSLLAACSTRTQEAAPAAPEAKQQPATATESAVRNQQKGDARHEGIAATPSERKLLSADYARREMTAPSVAMPAPISVPVIDETRENYAQLNDHPIKAVIEEPVSTFSIDVDTASYANVRRMLRSGQLPPHDAVRVEELINYFPYEYPRRLSTHPFTVNTEIAPAPWGTNKQLIRIGIRAQELQQASLPPANLVFLVDVSGSMNSPDKLPLLKSSLKLLAERIRHQDRVSLVVYASGTGVVLEPTSNREQVLRAIDQLRPGGSTAGEAGIRLAYRMARQAFIQGGINRILLATDGDFNVGISDIGQLKQLVEREREAGISLTTLGFGTGNYNDALMEQLADIGNGNHHYIDSLNEGQKVLVEEMSSTLATVAKDVKIQVEFNPQQVSEYRLIGYNNRMLRREDFNNDKVDAGDAGAGQTVTAIYEVTFTGAAGYLEPLRYGNKKLGRSTTIGEELAFLRLRYKEPDGTRSQLLEIPLRKADARPSFSAASNEFRFATAVASFGELLRGGQFQQGMDFARVGQIATAARGADPFGYRAEFVQLARLAGQLLPGQATATYPID</sequence>
<evidence type="ECO:0000256" key="1">
    <source>
        <dbReference type="SAM" id="MobiDB-lite"/>
    </source>
</evidence>
<proteinExistence type="predicted"/>
<protein>
    <submittedName>
        <fullName evidence="4">VWA domain-containing protein</fullName>
    </submittedName>
</protein>
<dbReference type="PROSITE" id="PS50234">
    <property type="entry name" value="VWFA"/>
    <property type="match status" value="1"/>
</dbReference>
<dbReference type="SUPFAM" id="SSF53300">
    <property type="entry name" value="vWA-like"/>
    <property type="match status" value="1"/>
</dbReference>
<dbReference type="PANTHER" id="PTHR10166">
    <property type="entry name" value="VOLTAGE-DEPENDENT CALCIUM CHANNEL SUBUNIT ALPHA-2/DELTA-RELATED"/>
    <property type="match status" value="1"/>
</dbReference>
<dbReference type="Pfam" id="PF12034">
    <property type="entry name" value="YfbK_C"/>
    <property type="match status" value="1"/>
</dbReference>
<dbReference type="SMART" id="SM00327">
    <property type="entry name" value="VWA"/>
    <property type="match status" value="1"/>
</dbReference>
<dbReference type="InterPro" id="IPR021908">
    <property type="entry name" value="YfbK_C"/>
</dbReference>
<dbReference type="PANTHER" id="PTHR10166:SF37">
    <property type="entry name" value="STOLID, ISOFORM H"/>
    <property type="match status" value="1"/>
</dbReference>
<evidence type="ECO:0000313" key="5">
    <source>
        <dbReference type="Proteomes" id="UP000604481"/>
    </source>
</evidence>
<dbReference type="Pfam" id="PF00092">
    <property type="entry name" value="VWA"/>
    <property type="match status" value="1"/>
</dbReference>
<evidence type="ECO:0000256" key="2">
    <source>
        <dbReference type="SAM" id="SignalP"/>
    </source>
</evidence>
<dbReference type="EMBL" id="JADFUA010000009">
    <property type="protein sequence ID" value="MBE9610449.1"/>
    <property type="molecule type" value="Genomic_DNA"/>
</dbReference>
<reference evidence="4 5" key="1">
    <citation type="submission" date="2020-10" db="EMBL/GenBank/DDBJ databases">
        <title>The genome sequence of Chitinilyticum litopenaei 4Y14.</title>
        <authorList>
            <person name="Liu Y."/>
        </authorList>
    </citation>
    <scope>NUCLEOTIDE SEQUENCE [LARGE SCALE GENOMIC DNA]</scope>
    <source>
        <strain evidence="4 5">4Y14</strain>
    </source>
</reference>
<dbReference type="InterPro" id="IPR051173">
    <property type="entry name" value="Ca_channel_alpha-2/delta"/>
</dbReference>
<dbReference type="InterPro" id="IPR002035">
    <property type="entry name" value="VWF_A"/>
</dbReference>
<feature type="chain" id="PRO_5035309384" evidence="2">
    <location>
        <begin position="20"/>
        <end position="566"/>
    </location>
</feature>
<dbReference type="CDD" id="cd01465">
    <property type="entry name" value="vWA_subgroup"/>
    <property type="match status" value="1"/>
</dbReference>
<dbReference type="Gene3D" id="3.40.50.410">
    <property type="entry name" value="von Willebrand factor, type A domain"/>
    <property type="match status" value="1"/>
</dbReference>
<dbReference type="InterPro" id="IPR036465">
    <property type="entry name" value="vWFA_dom_sf"/>
</dbReference>
<feature type="signal peptide" evidence="2">
    <location>
        <begin position="1"/>
        <end position="19"/>
    </location>
</feature>
<organism evidence="4 5">
    <name type="scientific">Chitinilyticum piscinae</name>
    <dbReference type="NCBI Taxonomy" id="2866724"/>
    <lineage>
        <taxon>Bacteria</taxon>
        <taxon>Pseudomonadati</taxon>
        <taxon>Pseudomonadota</taxon>
        <taxon>Betaproteobacteria</taxon>
        <taxon>Neisseriales</taxon>
        <taxon>Chitinibacteraceae</taxon>
        <taxon>Chitinilyticum</taxon>
    </lineage>
</organism>